<name>A0ABM6Q6I1_9PROT</name>
<protein>
    <submittedName>
        <fullName evidence="2">Uncharacterized protein</fullName>
    </submittedName>
</protein>
<organism evidence="2 3">
    <name type="scientific">Thalassospira marina</name>
    <dbReference type="NCBI Taxonomy" id="2048283"/>
    <lineage>
        <taxon>Bacteria</taxon>
        <taxon>Pseudomonadati</taxon>
        <taxon>Pseudomonadota</taxon>
        <taxon>Alphaproteobacteria</taxon>
        <taxon>Rhodospirillales</taxon>
        <taxon>Thalassospiraceae</taxon>
        <taxon>Thalassospira</taxon>
    </lineage>
</organism>
<feature type="region of interest" description="Disordered" evidence="1">
    <location>
        <begin position="59"/>
        <end position="78"/>
    </location>
</feature>
<feature type="compositionally biased region" description="Polar residues" evidence="1">
    <location>
        <begin position="68"/>
        <end position="78"/>
    </location>
</feature>
<accession>A0ABM6Q6I1</accession>
<reference evidence="2 3" key="1">
    <citation type="submission" date="2017-10" db="EMBL/GenBank/DDBJ databases">
        <title>Biodiversity and function of Thalassospira species in the particle-attached aromatic-hydrocarbon-degrading consortia from the surface seawater of the China South Sea.</title>
        <authorList>
            <person name="Dong C."/>
            <person name="Liu R."/>
            <person name="Shao Z."/>
        </authorList>
    </citation>
    <scope>NUCLEOTIDE SEQUENCE [LARGE SCALE GENOMIC DNA]</scope>
    <source>
        <strain evidence="2 3">CSC3H3</strain>
    </source>
</reference>
<evidence type="ECO:0000313" key="2">
    <source>
        <dbReference type="EMBL" id="AUG51551.1"/>
    </source>
</evidence>
<dbReference type="Proteomes" id="UP000233458">
    <property type="component" value="Chromosome"/>
</dbReference>
<sequence>MAVHLLKLPRFARIGDQPCDQRDVKSINLIKHSAVFSSPKQPLRKILYLANRSGVELRASEGTHRSWSRNTNADSARE</sequence>
<proteinExistence type="predicted"/>
<gene>
    <name evidence="2" type="ORF">CSC3H3_01645</name>
</gene>
<evidence type="ECO:0000256" key="1">
    <source>
        <dbReference type="SAM" id="MobiDB-lite"/>
    </source>
</evidence>
<evidence type="ECO:0000313" key="3">
    <source>
        <dbReference type="Proteomes" id="UP000233458"/>
    </source>
</evidence>
<keyword evidence="3" id="KW-1185">Reference proteome</keyword>
<dbReference type="EMBL" id="CP024199">
    <property type="protein sequence ID" value="AUG51551.1"/>
    <property type="molecule type" value="Genomic_DNA"/>
</dbReference>